<accession>A0AB73H3G0</accession>
<proteinExistence type="predicted"/>
<dbReference type="RefSeq" id="WP_184579039.1">
    <property type="nucleotide sequence ID" value="NZ_JACIIQ010000026.1"/>
</dbReference>
<name>A0AB73H3G0_9XANT</name>
<gene>
    <name evidence="1" type="ORF">FHR65_004124</name>
</gene>
<evidence type="ECO:0000313" key="1">
    <source>
        <dbReference type="EMBL" id="MBB5672523.1"/>
    </source>
</evidence>
<protein>
    <submittedName>
        <fullName evidence="1">Uncharacterized protein</fullName>
    </submittedName>
</protein>
<dbReference type="EMBL" id="JACIIQ010000026">
    <property type="protein sequence ID" value="MBB5672523.1"/>
    <property type="molecule type" value="Genomic_DNA"/>
</dbReference>
<organism evidence="1">
    <name type="scientific">Xanthomonas arboricola</name>
    <dbReference type="NCBI Taxonomy" id="56448"/>
    <lineage>
        <taxon>Bacteria</taxon>
        <taxon>Pseudomonadati</taxon>
        <taxon>Pseudomonadota</taxon>
        <taxon>Gammaproteobacteria</taxon>
        <taxon>Lysobacterales</taxon>
        <taxon>Lysobacteraceae</taxon>
        <taxon>Xanthomonas</taxon>
    </lineage>
</organism>
<comment type="caution">
    <text evidence="1">The sequence shown here is derived from an EMBL/GenBank/DDBJ whole genome shotgun (WGS) entry which is preliminary data.</text>
</comment>
<dbReference type="Proteomes" id="UP000528595">
    <property type="component" value="Unassembled WGS sequence"/>
</dbReference>
<dbReference type="AlphaFoldDB" id="A0AB73H3G0"/>
<reference evidence="1" key="1">
    <citation type="submission" date="2020-08" db="EMBL/GenBank/DDBJ databases">
        <title>Studying the diversity of plant-associated saprophytic bacteria and their role in host health and plant-pathogen interactions.</title>
        <authorList>
            <person name="Potnis N."/>
        </authorList>
    </citation>
    <scope>NUCLEOTIDE SEQUENCE</scope>
    <source>
        <strain evidence="1">F21</strain>
    </source>
</reference>
<sequence length="395" mass="44994">MTAEDSLPPEIEPVRQGALRALRDVRPAHDQTQTVPNFWLNAKRTQAGRRLPEYYLVYFLLVELLNFPHRGPEEKVAWTIPLDFRGNLFTIEHRKMGLGLFHPEPERVAAEATEIVNRILKATKEARRFFDWFADTRVAQSAINVANHSQPLYERYRYLRQAAQDHADTAKKREAERRAAAKGKTDLSSLTEMWLAEWHPEPQPQWMALSAVEAYFSWTEHALIHLAILQGRITTGDKVAALASGDWTGKFKSAIDVTEEGANTLLDRVLAVRQDLRNHVAHGAFGKQGEAFSFHSPAGAVPVLLPHRKGPKHFRFGNGLAFDALKVFQVLDHFEAFMFAGVRAPAREFLLENTYPTVLTMARSTYVIAMRSPEAMTEFLHYWGHQVDRSADMDW</sequence>